<dbReference type="InterPro" id="IPR050348">
    <property type="entry name" value="Protein-Tyr_Phosphatase"/>
</dbReference>
<feature type="region of interest" description="Disordered" evidence="5">
    <location>
        <begin position="674"/>
        <end position="697"/>
    </location>
</feature>
<keyword evidence="2" id="KW-0378">Hydrolase</keyword>
<dbReference type="GO" id="GO:0004725">
    <property type="term" value="F:protein tyrosine phosphatase activity"/>
    <property type="evidence" value="ECO:0007669"/>
    <property type="project" value="UniProtKB-EC"/>
</dbReference>
<dbReference type="Gene3D" id="3.90.190.10">
    <property type="entry name" value="Protein tyrosine phosphatase superfamily"/>
    <property type="match status" value="2"/>
</dbReference>
<evidence type="ECO:0000256" key="4">
    <source>
        <dbReference type="ARBA" id="ARBA00051722"/>
    </source>
</evidence>
<gene>
    <name evidence="9" type="ORF">DGYR_LOCUS4030</name>
</gene>
<dbReference type="PANTHER" id="PTHR19134:SF540">
    <property type="entry name" value="TYROSINE-PROTEIN PHOSPHATASE 99A"/>
    <property type="match status" value="1"/>
</dbReference>
<comment type="catalytic activity">
    <reaction evidence="4">
        <text>O-phospho-L-tyrosyl-[protein] + H2O = L-tyrosyl-[protein] + phosphate</text>
        <dbReference type="Rhea" id="RHEA:10684"/>
        <dbReference type="Rhea" id="RHEA-COMP:10136"/>
        <dbReference type="Rhea" id="RHEA-COMP:20101"/>
        <dbReference type="ChEBI" id="CHEBI:15377"/>
        <dbReference type="ChEBI" id="CHEBI:43474"/>
        <dbReference type="ChEBI" id="CHEBI:46858"/>
        <dbReference type="ChEBI" id="CHEBI:61978"/>
        <dbReference type="EC" id="3.1.3.48"/>
    </reaction>
</comment>
<evidence type="ECO:0000313" key="9">
    <source>
        <dbReference type="EMBL" id="CAD5115277.1"/>
    </source>
</evidence>
<proteinExistence type="predicted"/>
<dbReference type="PROSITE" id="PS50055">
    <property type="entry name" value="TYR_PHOSPHATASE_PTP"/>
    <property type="match status" value="2"/>
</dbReference>
<name>A0A7I8VHW7_9ANNE</name>
<dbReference type="PROSITE" id="PS50056">
    <property type="entry name" value="TYR_PHOSPHATASE_2"/>
    <property type="match status" value="1"/>
</dbReference>
<dbReference type="Pfam" id="PF00102">
    <property type="entry name" value="Y_phosphatase"/>
    <property type="match status" value="2"/>
</dbReference>
<keyword evidence="10" id="KW-1185">Reference proteome</keyword>
<organism evidence="9 10">
    <name type="scientific">Dimorphilus gyrociliatus</name>
    <dbReference type="NCBI Taxonomy" id="2664684"/>
    <lineage>
        <taxon>Eukaryota</taxon>
        <taxon>Metazoa</taxon>
        <taxon>Spiralia</taxon>
        <taxon>Lophotrochozoa</taxon>
        <taxon>Annelida</taxon>
        <taxon>Polychaeta</taxon>
        <taxon>Polychaeta incertae sedis</taxon>
        <taxon>Dinophilidae</taxon>
        <taxon>Dimorphilus</taxon>
    </lineage>
</organism>
<dbReference type="Proteomes" id="UP000549394">
    <property type="component" value="Unassembled WGS sequence"/>
</dbReference>
<keyword evidence="6" id="KW-0472">Membrane</keyword>
<feature type="transmembrane region" description="Helical" evidence="6">
    <location>
        <begin position="293"/>
        <end position="315"/>
    </location>
</feature>
<feature type="domain" description="Tyrosine-protein phosphatase" evidence="7">
    <location>
        <begin position="381"/>
        <end position="646"/>
    </location>
</feature>
<keyword evidence="6" id="KW-1133">Transmembrane helix</keyword>
<feature type="domain" description="Tyrosine-protein phosphatase" evidence="7">
    <location>
        <begin position="709"/>
        <end position="958"/>
    </location>
</feature>
<dbReference type="InterPro" id="IPR029021">
    <property type="entry name" value="Prot-tyrosine_phosphatase-like"/>
</dbReference>
<dbReference type="InterPro" id="IPR003595">
    <property type="entry name" value="Tyr_Pase_cat"/>
</dbReference>
<feature type="compositionally biased region" description="Low complexity" evidence="5">
    <location>
        <begin position="682"/>
        <end position="696"/>
    </location>
</feature>
<keyword evidence="6" id="KW-0812">Transmembrane</keyword>
<feature type="region of interest" description="Disordered" evidence="5">
    <location>
        <begin position="966"/>
        <end position="988"/>
    </location>
</feature>
<evidence type="ECO:0000256" key="1">
    <source>
        <dbReference type="ARBA" id="ARBA00013064"/>
    </source>
</evidence>
<dbReference type="PROSITE" id="PS00383">
    <property type="entry name" value="TYR_PHOSPHATASE_1"/>
    <property type="match status" value="1"/>
</dbReference>
<protein>
    <recommendedName>
        <fullName evidence="1">protein-tyrosine-phosphatase</fullName>
        <ecNumber evidence="1">3.1.3.48</ecNumber>
    </recommendedName>
</protein>
<feature type="domain" description="Tyrosine specific protein phosphatases" evidence="8">
    <location>
        <begin position="563"/>
        <end position="637"/>
    </location>
</feature>
<evidence type="ECO:0000259" key="7">
    <source>
        <dbReference type="PROSITE" id="PS50055"/>
    </source>
</evidence>
<accession>A0A7I8VHW7</accession>
<dbReference type="FunFam" id="3.90.190.10:FF:000102">
    <property type="entry name" value="Receptor-type tyrosine-protein phosphatase"/>
    <property type="match status" value="1"/>
</dbReference>
<dbReference type="EMBL" id="CAJFCJ010000006">
    <property type="protein sequence ID" value="CAD5115277.1"/>
    <property type="molecule type" value="Genomic_DNA"/>
</dbReference>
<evidence type="ECO:0000313" key="10">
    <source>
        <dbReference type="Proteomes" id="UP000549394"/>
    </source>
</evidence>
<dbReference type="SMART" id="SM00404">
    <property type="entry name" value="PTPc_motif"/>
    <property type="match status" value="2"/>
</dbReference>
<keyword evidence="3" id="KW-0904">Protein phosphatase</keyword>
<dbReference type="SMART" id="SM00194">
    <property type="entry name" value="PTPc"/>
    <property type="match status" value="2"/>
</dbReference>
<evidence type="ECO:0000256" key="6">
    <source>
        <dbReference type="SAM" id="Phobius"/>
    </source>
</evidence>
<evidence type="ECO:0000256" key="5">
    <source>
        <dbReference type="SAM" id="MobiDB-lite"/>
    </source>
</evidence>
<sequence>MEDTEVKGFKITNRTFNSVQVHFKITGTIPLGKIYCEKICGLQCRNLTLCKVNRTSSSIYNIQNLREGNSYELKGILNNSVTLYIGKVTTLKKPSIKVTSIFTSKFCFQSEIECAKCIKILLKKARSNEWKRSFYNGRTFCINYLDSEEEYDIKIDIYFGEYGFLEAKKYKLKTKAEIPPSPKILDLELKKNVLTLWIEVDNSKKVEEFFIKFQNCPSAKEVNYTTNVSELKLNNTRYQFITKLPEIGCKVSVSAVRNFNGSSLYSHFKHIDDAMLKYKNIRPPKEKKSNQTVIIAGTLLSFSAIAAGAIFFFLYRRFFRHRQRYDYNGFFLQNGPSSIATVAINFKSELTKLPDSDTKPILLGDWENYVQKLRSDGDVGFSLQYAELEKATAPTHFQAHASNLSENRLKNRYVNIVAYDNTRVILGTSSNPKHNYINANYVDGYHAEKAYIAAQGPLPATFVDFWRMIWQERCTVIVVITNMTEKGRKKCDQYWPSEGEETYGNFTVKLLSTTERAFFTIRVFSIKQHKESKGDDSDPEEERMVAHYHFTDWKDHSRPAYALPVLNFVNKSAAANSENSGPIVVHCSAGVGRTGTYIMLDSMMREIRDKGTVSLLAFLYRIRQQRNVLVQTEEQFVFIHDAIVQFIKSGGDTEIKESELTRYCSELATIKLPSGSDEEDATTSLLSSSTSRSSTLKSRRGNCLTPLHLDAQFDLITSHQPKDYMFSVSLNKANIGKNFSPKFLPLINSRIKLPMKPGEENSDYINASYMPGFFKRHEFILTQVPLPHTTEHFWIMVIDHSVKVMVRLTGDEEEDGEAFENFKCEKFKVDIVEECHELNYAKRIFRIRLIDEDLEMKTTLITSSYWPESCTPITTTFEVIDLIKESYQDDSRELSIIIDKYGGRRAGLFCALSVLQDQLRQEAVVDVLSLMQLYQLIRPGILQSQMDLLFLYKAIESLSSGYNRDRDSGIGNCPDSSKAVDDHIGNDN</sequence>
<dbReference type="AlphaFoldDB" id="A0A7I8VHW7"/>
<evidence type="ECO:0000259" key="8">
    <source>
        <dbReference type="PROSITE" id="PS50056"/>
    </source>
</evidence>
<dbReference type="InterPro" id="IPR000242">
    <property type="entry name" value="PTP_cat"/>
</dbReference>
<feature type="compositionally biased region" description="Basic and acidic residues" evidence="5">
    <location>
        <begin position="978"/>
        <end position="988"/>
    </location>
</feature>
<reference evidence="9 10" key="1">
    <citation type="submission" date="2020-08" db="EMBL/GenBank/DDBJ databases">
        <authorList>
            <person name="Hejnol A."/>
        </authorList>
    </citation>
    <scope>NUCLEOTIDE SEQUENCE [LARGE SCALE GENOMIC DNA]</scope>
</reference>
<dbReference type="InterPro" id="IPR000387">
    <property type="entry name" value="Tyr_Pase_dom"/>
</dbReference>
<dbReference type="InterPro" id="IPR016130">
    <property type="entry name" value="Tyr_Pase_AS"/>
</dbReference>
<evidence type="ECO:0000256" key="2">
    <source>
        <dbReference type="ARBA" id="ARBA00022801"/>
    </source>
</evidence>
<evidence type="ECO:0000256" key="3">
    <source>
        <dbReference type="ARBA" id="ARBA00022912"/>
    </source>
</evidence>
<dbReference type="EC" id="3.1.3.48" evidence="1"/>
<dbReference type="PANTHER" id="PTHR19134">
    <property type="entry name" value="RECEPTOR-TYPE TYROSINE-PROTEIN PHOSPHATASE"/>
    <property type="match status" value="1"/>
</dbReference>
<dbReference type="OrthoDB" id="6022401at2759"/>
<dbReference type="SUPFAM" id="SSF52799">
    <property type="entry name" value="(Phosphotyrosine protein) phosphatases II"/>
    <property type="match status" value="2"/>
</dbReference>
<comment type="caution">
    <text evidence="9">The sequence shown here is derived from an EMBL/GenBank/DDBJ whole genome shotgun (WGS) entry which is preliminary data.</text>
</comment>
<dbReference type="PRINTS" id="PR00700">
    <property type="entry name" value="PRTYPHPHTASE"/>
</dbReference>